<protein>
    <submittedName>
        <fullName evidence="5">Peroxisomal membrane protein 11A</fullName>
    </submittedName>
</protein>
<keyword evidence="3" id="KW-0576">Peroxisome</keyword>
<comment type="subcellular location">
    <subcellularLocation>
        <location evidence="4">Peroxisome membrane</location>
    </subcellularLocation>
</comment>
<accession>A0A0A9VVZ1</accession>
<dbReference type="EMBL" id="GDHC01008894">
    <property type="protein sequence ID" value="JAQ09735.1"/>
    <property type="molecule type" value="Transcribed_RNA"/>
</dbReference>
<reference evidence="6" key="3">
    <citation type="journal article" date="2016" name="Gigascience">
        <title>De novo construction of an expanded transcriptome assembly for the western tarnished plant bug, Lygus hesperus.</title>
        <authorList>
            <person name="Tassone E.E."/>
            <person name="Geib S.M."/>
            <person name="Hall B."/>
            <person name="Fabrick J.A."/>
            <person name="Brent C.S."/>
            <person name="Hull J.J."/>
        </authorList>
    </citation>
    <scope>NUCLEOTIDE SEQUENCE</scope>
</reference>
<gene>
    <name evidence="5" type="primary">PEX11A_1</name>
    <name evidence="5" type="ORF">CM83_11412</name>
    <name evidence="6" type="ORF">g.21974</name>
</gene>
<proteinExistence type="predicted"/>
<evidence type="ECO:0000256" key="4">
    <source>
        <dbReference type="ARBA" id="ARBA00046271"/>
    </source>
</evidence>
<dbReference type="GO" id="GO:0005778">
    <property type="term" value="C:peroxisomal membrane"/>
    <property type="evidence" value="ECO:0007669"/>
    <property type="project" value="UniProtKB-SubCell"/>
</dbReference>
<keyword evidence="1" id="KW-0962">Peroxisome biogenesis</keyword>
<dbReference type="PANTHER" id="PTHR12652">
    <property type="entry name" value="PEROXISOMAL BIOGENESIS FACTOR 11"/>
    <property type="match status" value="1"/>
</dbReference>
<organism evidence="5">
    <name type="scientific">Lygus hesperus</name>
    <name type="common">Western plant bug</name>
    <dbReference type="NCBI Taxonomy" id="30085"/>
    <lineage>
        <taxon>Eukaryota</taxon>
        <taxon>Metazoa</taxon>
        <taxon>Ecdysozoa</taxon>
        <taxon>Arthropoda</taxon>
        <taxon>Hexapoda</taxon>
        <taxon>Insecta</taxon>
        <taxon>Pterygota</taxon>
        <taxon>Neoptera</taxon>
        <taxon>Paraneoptera</taxon>
        <taxon>Hemiptera</taxon>
        <taxon>Heteroptera</taxon>
        <taxon>Panheteroptera</taxon>
        <taxon>Cimicomorpha</taxon>
        <taxon>Miridae</taxon>
        <taxon>Mirini</taxon>
        <taxon>Lygus</taxon>
    </lineage>
</organism>
<dbReference type="GO" id="GO:0016559">
    <property type="term" value="P:peroxisome fission"/>
    <property type="evidence" value="ECO:0007669"/>
    <property type="project" value="InterPro"/>
</dbReference>
<keyword evidence="2" id="KW-0472">Membrane</keyword>
<evidence type="ECO:0000313" key="6">
    <source>
        <dbReference type="EMBL" id="JAQ09735.1"/>
    </source>
</evidence>
<evidence type="ECO:0000313" key="5">
    <source>
        <dbReference type="EMBL" id="JAF98382.1"/>
    </source>
</evidence>
<dbReference type="InterPro" id="IPR008733">
    <property type="entry name" value="PEX11"/>
</dbReference>
<dbReference type="AlphaFoldDB" id="A0A0A9VVZ1"/>
<evidence type="ECO:0000256" key="1">
    <source>
        <dbReference type="ARBA" id="ARBA00022593"/>
    </source>
</evidence>
<sequence>MSSNHVDNFPPFVSKYTLTALTNCLQKNNGRSNLFKFAQYFTKLMAIKLSERDNKDPNIALLLQASLAINTSRKMMTLGSWIDTLEANRYQGISTHKDRLRKLSNYIHSVYLIFDNIVFLQRVKATDIFGSNAARIGMCAFWFAQLFALMADFIALYETFEKEKALADVSKNPADFRQLRLGRCYIYATILMRLCNMTYSANTWDLPVYIFGRKLSEKTVAWSGVLAST</sequence>
<dbReference type="PANTHER" id="PTHR12652:SF50">
    <property type="entry name" value="PEROXIN 11"/>
    <property type="match status" value="1"/>
</dbReference>
<name>A0A0A9VVZ1_LYGHE</name>
<evidence type="ECO:0000256" key="3">
    <source>
        <dbReference type="ARBA" id="ARBA00023140"/>
    </source>
</evidence>
<reference evidence="5" key="2">
    <citation type="submission" date="2014-07" db="EMBL/GenBank/DDBJ databases">
        <authorList>
            <person name="Hull J."/>
        </authorList>
    </citation>
    <scope>NUCLEOTIDE SEQUENCE</scope>
</reference>
<dbReference type="Pfam" id="PF05648">
    <property type="entry name" value="PEX11"/>
    <property type="match status" value="1"/>
</dbReference>
<evidence type="ECO:0000256" key="2">
    <source>
        <dbReference type="ARBA" id="ARBA00023136"/>
    </source>
</evidence>
<dbReference type="EMBL" id="GBHO01045221">
    <property type="protein sequence ID" value="JAF98382.1"/>
    <property type="molecule type" value="Transcribed_RNA"/>
</dbReference>
<reference evidence="5" key="1">
    <citation type="journal article" date="2014" name="PLoS ONE">
        <title>Transcriptome-Based Identification of ABC Transporters in the Western Tarnished Plant Bug Lygus hesperus.</title>
        <authorList>
            <person name="Hull J.J."/>
            <person name="Chaney K."/>
            <person name="Geib S.M."/>
            <person name="Fabrick J.A."/>
            <person name="Brent C.S."/>
            <person name="Walsh D."/>
            <person name="Lavine L.C."/>
        </authorList>
    </citation>
    <scope>NUCLEOTIDE SEQUENCE</scope>
</reference>